<dbReference type="GO" id="GO:0048477">
    <property type="term" value="P:oogenesis"/>
    <property type="evidence" value="ECO:0007669"/>
    <property type="project" value="TreeGrafter"/>
</dbReference>
<dbReference type="EMBL" id="NEDP02005172">
    <property type="protein sequence ID" value="OWF43070.1"/>
    <property type="molecule type" value="Genomic_DNA"/>
</dbReference>
<dbReference type="GO" id="GO:0006310">
    <property type="term" value="P:DNA recombination"/>
    <property type="evidence" value="ECO:0007669"/>
    <property type="project" value="InterPro"/>
</dbReference>
<dbReference type="GO" id="GO:0042138">
    <property type="term" value="P:meiotic DNA double-strand break formation"/>
    <property type="evidence" value="ECO:0007669"/>
    <property type="project" value="InterPro"/>
</dbReference>
<keyword evidence="1" id="KW-0469">Meiosis</keyword>
<evidence type="ECO:0000313" key="4">
    <source>
        <dbReference type="Proteomes" id="UP000242188"/>
    </source>
</evidence>
<proteinExistence type="inferred from homology"/>
<comment type="similarity">
    <text evidence="2">Belongs to the MEI4L family.</text>
</comment>
<gene>
    <name evidence="3" type="ORF">KP79_PYT01934</name>
</gene>
<dbReference type="InterPro" id="IPR025888">
    <property type="entry name" value="MEI4"/>
</dbReference>
<dbReference type="AlphaFoldDB" id="A0A210Q2V2"/>
<name>A0A210Q2V2_MIZYE</name>
<dbReference type="OrthoDB" id="6351423at2759"/>
<protein>
    <submittedName>
        <fullName evidence="3">Uncharacterized protein</fullName>
    </submittedName>
</protein>
<dbReference type="GO" id="GO:0007283">
    <property type="term" value="P:spermatogenesis"/>
    <property type="evidence" value="ECO:0007669"/>
    <property type="project" value="TreeGrafter"/>
</dbReference>
<evidence type="ECO:0000256" key="1">
    <source>
        <dbReference type="ARBA" id="ARBA00023254"/>
    </source>
</evidence>
<comment type="caution">
    <text evidence="3">The sequence shown here is derived from an EMBL/GenBank/DDBJ whole genome shotgun (WGS) entry which is preliminary data.</text>
</comment>
<evidence type="ECO:0000313" key="3">
    <source>
        <dbReference type="EMBL" id="OWF43070.1"/>
    </source>
</evidence>
<reference evidence="3 4" key="1">
    <citation type="journal article" date="2017" name="Nat. Ecol. Evol.">
        <title>Scallop genome provides insights into evolution of bilaterian karyotype and development.</title>
        <authorList>
            <person name="Wang S."/>
            <person name="Zhang J."/>
            <person name="Jiao W."/>
            <person name="Li J."/>
            <person name="Xun X."/>
            <person name="Sun Y."/>
            <person name="Guo X."/>
            <person name="Huan P."/>
            <person name="Dong B."/>
            <person name="Zhang L."/>
            <person name="Hu X."/>
            <person name="Sun X."/>
            <person name="Wang J."/>
            <person name="Zhao C."/>
            <person name="Wang Y."/>
            <person name="Wang D."/>
            <person name="Huang X."/>
            <person name="Wang R."/>
            <person name="Lv J."/>
            <person name="Li Y."/>
            <person name="Zhang Z."/>
            <person name="Liu B."/>
            <person name="Lu W."/>
            <person name="Hui Y."/>
            <person name="Liang J."/>
            <person name="Zhou Z."/>
            <person name="Hou R."/>
            <person name="Li X."/>
            <person name="Liu Y."/>
            <person name="Li H."/>
            <person name="Ning X."/>
            <person name="Lin Y."/>
            <person name="Zhao L."/>
            <person name="Xing Q."/>
            <person name="Dou J."/>
            <person name="Li Y."/>
            <person name="Mao J."/>
            <person name="Guo H."/>
            <person name="Dou H."/>
            <person name="Li T."/>
            <person name="Mu C."/>
            <person name="Jiang W."/>
            <person name="Fu Q."/>
            <person name="Fu X."/>
            <person name="Miao Y."/>
            <person name="Liu J."/>
            <person name="Yu Q."/>
            <person name="Li R."/>
            <person name="Liao H."/>
            <person name="Li X."/>
            <person name="Kong Y."/>
            <person name="Jiang Z."/>
            <person name="Chourrout D."/>
            <person name="Li R."/>
            <person name="Bao Z."/>
        </authorList>
    </citation>
    <scope>NUCLEOTIDE SEQUENCE [LARGE SCALE GENOMIC DNA]</scope>
    <source>
        <strain evidence="3 4">PY_sf001</strain>
    </source>
</reference>
<dbReference type="GO" id="GO:0007129">
    <property type="term" value="P:homologous chromosome pairing at meiosis"/>
    <property type="evidence" value="ECO:0007669"/>
    <property type="project" value="TreeGrafter"/>
</dbReference>
<sequence length="381" mass="43365">MEKDDQSTSQVSENSLVHQVHMMKVCVAVACCAIKPKNTPVRTFTEALGTAFHNANRQLQNKQTSLEAELLHLRQQIAMGSMSSQEKSHAQQDVSQADVEVLLPTPPSSGTEMHDVTLVERRDFDSLHRNTQFLQSVINLQQVTRQASELERLNVGDKIATNSEKDYSSLEVKLKSMTNLNHTTIVQSLQTIKRCIQDKTFMVSVKSLQRCIQCIVQLMDRLPDLASNIPIVSLIKDIVKSLVEDILNIQEDSSHTQRNSRQQSIDLVLEFSKPPVTRISQEVMMEEIQRFSQHLQDVCVNGKSLQVSWFENIIFVIQLLQTVLDEYYSSHVTKDRAMLQGLKDKLEDSLLHVTHTFPLYAHSIWNICGQLELQLWKTTSV</sequence>
<evidence type="ECO:0000256" key="2">
    <source>
        <dbReference type="ARBA" id="ARBA00093453"/>
    </source>
</evidence>
<keyword evidence="4" id="KW-1185">Reference proteome</keyword>
<organism evidence="3 4">
    <name type="scientific">Mizuhopecten yessoensis</name>
    <name type="common">Japanese scallop</name>
    <name type="synonym">Patinopecten yessoensis</name>
    <dbReference type="NCBI Taxonomy" id="6573"/>
    <lineage>
        <taxon>Eukaryota</taxon>
        <taxon>Metazoa</taxon>
        <taxon>Spiralia</taxon>
        <taxon>Lophotrochozoa</taxon>
        <taxon>Mollusca</taxon>
        <taxon>Bivalvia</taxon>
        <taxon>Autobranchia</taxon>
        <taxon>Pteriomorphia</taxon>
        <taxon>Pectinida</taxon>
        <taxon>Pectinoidea</taxon>
        <taxon>Pectinidae</taxon>
        <taxon>Mizuhopecten</taxon>
    </lineage>
</organism>
<dbReference type="PANTHER" id="PTHR28575">
    <property type="entry name" value="MEIOSIS-SPECIFIC PROTEIN MEI4"/>
    <property type="match status" value="1"/>
</dbReference>
<accession>A0A210Q2V2</accession>
<dbReference type="PANTHER" id="PTHR28575:SF1">
    <property type="entry name" value="MEIOSIS-SPECIFIC PROTEIN MEI4"/>
    <property type="match status" value="1"/>
</dbReference>
<dbReference type="Proteomes" id="UP000242188">
    <property type="component" value="Unassembled WGS sequence"/>
</dbReference>
<dbReference type="GO" id="GO:0000800">
    <property type="term" value="C:lateral element"/>
    <property type="evidence" value="ECO:0007669"/>
    <property type="project" value="TreeGrafter"/>
</dbReference>